<evidence type="ECO:0000313" key="6">
    <source>
        <dbReference type="EMBL" id="SMX41359.1"/>
    </source>
</evidence>
<dbReference type="InterPro" id="IPR036388">
    <property type="entry name" value="WH-like_DNA-bd_sf"/>
</dbReference>
<dbReference type="Pfam" id="PF03466">
    <property type="entry name" value="LysR_substrate"/>
    <property type="match status" value="1"/>
</dbReference>
<evidence type="ECO:0000256" key="2">
    <source>
        <dbReference type="ARBA" id="ARBA00023015"/>
    </source>
</evidence>
<keyword evidence="7" id="KW-1185">Reference proteome</keyword>
<dbReference type="SUPFAM" id="SSF46785">
    <property type="entry name" value="Winged helix' DNA-binding domain"/>
    <property type="match status" value="1"/>
</dbReference>
<evidence type="ECO:0000313" key="7">
    <source>
        <dbReference type="Proteomes" id="UP000202485"/>
    </source>
</evidence>
<protein>
    <submittedName>
        <fullName evidence="6">Glycine cleavage system transcriptional activator</fullName>
    </submittedName>
</protein>
<dbReference type="Gene3D" id="1.10.10.10">
    <property type="entry name" value="Winged helix-like DNA-binding domain superfamily/Winged helix DNA-binding domain"/>
    <property type="match status" value="1"/>
</dbReference>
<dbReference type="Gene3D" id="3.40.190.10">
    <property type="entry name" value="Periplasmic binding protein-like II"/>
    <property type="match status" value="2"/>
</dbReference>
<dbReference type="FunFam" id="1.10.10.10:FF:000038">
    <property type="entry name" value="Glycine cleavage system transcriptional activator"/>
    <property type="match status" value="1"/>
</dbReference>
<reference evidence="7" key="1">
    <citation type="submission" date="2017-05" db="EMBL/GenBank/DDBJ databases">
        <authorList>
            <person name="Rodrigo-Torres L."/>
            <person name="Arahal R. D."/>
            <person name="Lucena T."/>
        </authorList>
    </citation>
    <scope>NUCLEOTIDE SEQUENCE [LARGE SCALE GENOMIC DNA]</scope>
    <source>
        <strain evidence="7">CECT 8715</strain>
    </source>
</reference>
<dbReference type="PANTHER" id="PTHR30537:SF26">
    <property type="entry name" value="GLYCINE CLEAVAGE SYSTEM TRANSCRIPTIONAL ACTIVATOR"/>
    <property type="match status" value="1"/>
</dbReference>
<dbReference type="InterPro" id="IPR058163">
    <property type="entry name" value="LysR-type_TF_proteobact-type"/>
</dbReference>
<accession>A0A238KEV7</accession>
<dbReference type="Proteomes" id="UP000202485">
    <property type="component" value="Unassembled WGS sequence"/>
</dbReference>
<evidence type="ECO:0000259" key="5">
    <source>
        <dbReference type="PROSITE" id="PS50931"/>
    </source>
</evidence>
<dbReference type="GO" id="GO:0003700">
    <property type="term" value="F:DNA-binding transcription factor activity"/>
    <property type="evidence" value="ECO:0007669"/>
    <property type="project" value="InterPro"/>
</dbReference>
<organism evidence="6 7">
    <name type="scientific">Ruegeria arenilitoris</name>
    <dbReference type="NCBI Taxonomy" id="1173585"/>
    <lineage>
        <taxon>Bacteria</taxon>
        <taxon>Pseudomonadati</taxon>
        <taxon>Pseudomonadota</taxon>
        <taxon>Alphaproteobacteria</taxon>
        <taxon>Rhodobacterales</taxon>
        <taxon>Roseobacteraceae</taxon>
        <taxon>Ruegeria</taxon>
    </lineage>
</organism>
<dbReference type="EMBL" id="FXYG01000002">
    <property type="protein sequence ID" value="SMX41359.1"/>
    <property type="molecule type" value="Genomic_DNA"/>
</dbReference>
<dbReference type="PRINTS" id="PR00039">
    <property type="entry name" value="HTHLYSR"/>
</dbReference>
<dbReference type="InterPro" id="IPR036390">
    <property type="entry name" value="WH_DNA-bd_sf"/>
</dbReference>
<dbReference type="NCBIfam" id="NF008352">
    <property type="entry name" value="PRK11139.1"/>
    <property type="match status" value="1"/>
</dbReference>
<keyword evidence="2" id="KW-0805">Transcription regulation</keyword>
<sequence>MPVVFNRYKREFFRLQFRKSYVKMSDRLPPLTALRAFDAAARHMSFAKAADELNVTPAALSFQIKSLEEHLGQPLFRRLNRAVELTEAGRTLASGTEKGFVALQAAWSATRRLQDNTTLTVTAGPALTAKWLAPRLYEFARAHPEIDLRFSATLRNLDFERDDVDVAIRFGYGQDDGLYSVPVRQEWLTPVMTPELAARFPTPQDLTEAPLIYDDSINFLNPPCDWPAWFRAVGVDFTPTHGAHFSNADHAIDAAVAGVGVALGRRPMIIKDVIEGRLVMPFKTAIETKARFRFLCRSGEETRPQIAAFRDWFLAEIEKTAHISDGLEIIPVEDIPPA</sequence>
<keyword evidence="3" id="KW-0238">DNA-binding</keyword>
<dbReference type="GO" id="GO:0006351">
    <property type="term" value="P:DNA-templated transcription"/>
    <property type="evidence" value="ECO:0007669"/>
    <property type="project" value="TreeGrafter"/>
</dbReference>
<dbReference type="InterPro" id="IPR000847">
    <property type="entry name" value="LysR_HTH_N"/>
</dbReference>
<evidence type="ECO:0000256" key="1">
    <source>
        <dbReference type="ARBA" id="ARBA00009437"/>
    </source>
</evidence>
<evidence type="ECO:0000256" key="3">
    <source>
        <dbReference type="ARBA" id="ARBA00023125"/>
    </source>
</evidence>
<dbReference type="Pfam" id="PF00126">
    <property type="entry name" value="HTH_1"/>
    <property type="match status" value="1"/>
</dbReference>
<keyword evidence="4" id="KW-0804">Transcription</keyword>
<dbReference type="InterPro" id="IPR005119">
    <property type="entry name" value="LysR_subst-bd"/>
</dbReference>
<dbReference type="CDD" id="cd08432">
    <property type="entry name" value="PBP2_GcdR_TrpI_HvrB_AmpR_like"/>
    <property type="match status" value="1"/>
</dbReference>
<dbReference type="AlphaFoldDB" id="A0A238KEV7"/>
<comment type="similarity">
    <text evidence="1">Belongs to the LysR transcriptional regulatory family.</text>
</comment>
<dbReference type="SUPFAM" id="SSF53850">
    <property type="entry name" value="Periplasmic binding protein-like II"/>
    <property type="match status" value="1"/>
</dbReference>
<dbReference type="PROSITE" id="PS50931">
    <property type="entry name" value="HTH_LYSR"/>
    <property type="match status" value="1"/>
</dbReference>
<dbReference type="PANTHER" id="PTHR30537">
    <property type="entry name" value="HTH-TYPE TRANSCRIPTIONAL REGULATOR"/>
    <property type="match status" value="1"/>
</dbReference>
<name>A0A238KEV7_9RHOB</name>
<evidence type="ECO:0000256" key="4">
    <source>
        <dbReference type="ARBA" id="ARBA00023163"/>
    </source>
</evidence>
<gene>
    <name evidence="6" type="primary">gcvA_7</name>
    <name evidence="6" type="ORF">RUA8715_02004</name>
</gene>
<proteinExistence type="inferred from homology"/>
<dbReference type="GO" id="GO:0043565">
    <property type="term" value="F:sequence-specific DNA binding"/>
    <property type="evidence" value="ECO:0007669"/>
    <property type="project" value="TreeGrafter"/>
</dbReference>
<feature type="domain" description="HTH lysR-type" evidence="5">
    <location>
        <begin position="29"/>
        <end position="86"/>
    </location>
</feature>